<evidence type="ECO:0008006" key="9">
    <source>
        <dbReference type="Google" id="ProtNLM"/>
    </source>
</evidence>
<comment type="caution">
    <text evidence="7">The sequence shown here is derived from an EMBL/GenBank/DDBJ whole genome shotgun (WGS) entry which is preliminary data.</text>
</comment>
<keyword evidence="4" id="KW-0496">Mitochondrion</keyword>
<evidence type="ECO:0000256" key="5">
    <source>
        <dbReference type="ARBA" id="ARBA00023136"/>
    </source>
</evidence>
<dbReference type="EMBL" id="JAZHXJ010000556">
    <property type="protein sequence ID" value="KAL1857517.1"/>
    <property type="molecule type" value="Genomic_DNA"/>
</dbReference>
<name>A0ABR3WB22_9PEZI</name>
<dbReference type="Proteomes" id="UP001586593">
    <property type="component" value="Unassembled WGS sequence"/>
</dbReference>
<dbReference type="PANTHER" id="PTHR28234">
    <property type="entry name" value="NUCLEAR CONTROL OF ATPASE PROTEIN 2"/>
    <property type="match status" value="1"/>
</dbReference>
<sequence>MSSVAGRVRHLDAQVDQISLVPLTLADEGESDSEETILARPCPSEAVSKVDALSSPRVQELLRISKSLSTTSSSRSLLSPQKICRLLQQSRIADGPGAVTTRDRSGKQHFEREIEWYVVGKATIQTYGVILSTLLDQIIPLSDDIWYWEEVLASYSYSTLYTIQTSPIRAWTWTEGIYVSSRTRLRQLRMASAGGVDARSLGNSVLQRWRRFYSIVRVSIEERTIGDLPRRVLSPVALCRGQARQKCVQLRRLREMIASALGVIIGEGLDFEVSDEAAKSEMAEKSHEWKDVLERSVSLMDMVLRGVLTLDTPTAEFEEQVFASVSTDPELSVNMEDVNEPERPAVLARRLMELLDLALPQHVAATKRLVVENGRPSPLIRYWLPAGLLLISSSTILRLLVNHRSDILNWVADLGTTMRDFWFNWVIEPAKRIIGTIRHDSNSEIAIMSRESLKADRDSLERMVVDFALDNPHLATGSSSLNDAQISEVRAKVKEGDVTPVLKAYEKDLRRPFVGAVKGDLVRALLIQVQKTKVDLEVAISGIDALLKSQELVFGFVGLTPGILVLVATVRYLRTLRGGRKGLRRSQRAERIVRVLRKIDRILMEAGAVENKLLSYQHHGLLLCEVHVLRELAHGLLPKDVEKEFIQDLDDVVNLKGTHVQHMALERIRWAYSRWWS</sequence>
<protein>
    <recommendedName>
        <fullName evidence="9">ATP synthase regulation protein NCA2</fullName>
    </recommendedName>
</protein>
<dbReference type="PANTHER" id="PTHR28234:SF1">
    <property type="entry name" value="NUCLEAR CONTROL OF ATPASE PROTEIN 2"/>
    <property type="match status" value="1"/>
</dbReference>
<dbReference type="InterPro" id="IPR013946">
    <property type="entry name" value="NCA2-like"/>
</dbReference>
<evidence type="ECO:0000256" key="2">
    <source>
        <dbReference type="ARBA" id="ARBA00022692"/>
    </source>
</evidence>
<proteinExistence type="predicted"/>
<keyword evidence="2 6" id="KW-0812">Transmembrane</keyword>
<evidence type="ECO:0000313" key="7">
    <source>
        <dbReference type="EMBL" id="KAL1857517.1"/>
    </source>
</evidence>
<comment type="subcellular location">
    <subcellularLocation>
        <location evidence="1">Mitochondrion membrane</location>
        <topology evidence="1">Multi-pass membrane protein</topology>
    </subcellularLocation>
</comment>
<accession>A0ABR3WB22</accession>
<keyword evidence="8" id="KW-1185">Reference proteome</keyword>
<evidence type="ECO:0000313" key="8">
    <source>
        <dbReference type="Proteomes" id="UP001586593"/>
    </source>
</evidence>
<dbReference type="Pfam" id="PF08637">
    <property type="entry name" value="NCA2"/>
    <property type="match status" value="1"/>
</dbReference>
<keyword evidence="5 6" id="KW-0472">Membrane</keyword>
<evidence type="ECO:0000256" key="6">
    <source>
        <dbReference type="SAM" id="Phobius"/>
    </source>
</evidence>
<reference evidence="7 8" key="1">
    <citation type="journal article" date="2024" name="Commun. Biol.">
        <title>Comparative genomic analysis of thermophilic fungi reveals convergent evolutionary adaptations and gene losses.</title>
        <authorList>
            <person name="Steindorff A.S."/>
            <person name="Aguilar-Pontes M.V."/>
            <person name="Robinson A.J."/>
            <person name="Andreopoulos B."/>
            <person name="LaButti K."/>
            <person name="Kuo A."/>
            <person name="Mondo S."/>
            <person name="Riley R."/>
            <person name="Otillar R."/>
            <person name="Haridas S."/>
            <person name="Lipzen A."/>
            <person name="Grimwood J."/>
            <person name="Schmutz J."/>
            <person name="Clum A."/>
            <person name="Reid I.D."/>
            <person name="Moisan M.C."/>
            <person name="Butler G."/>
            <person name="Nguyen T.T.M."/>
            <person name="Dewar K."/>
            <person name="Conant G."/>
            <person name="Drula E."/>
            <person name="Henrissat B."/>
            <person name="Hansel C."/>
            <person name="Singer S."/>
            <person name="Hutchinson M.I."/>
            <person name="de Vries R.P."/>
            <person name="Natvig D.O."/>
            <person name="Powell A.J."/>
            <person name="Tsang A."/>
            <person name="Grigoriev I.V."/>
        </authorList>
    </citation>
    <scope>NUCLEOTIDE SEQUENCE [LARGE SCALE GENOMIC DNA]</scope>
    <source>
        <strain evidence="7 8">ATCC 24622</strain>
    </source>
</reference>
<gene>
    <name evidence="7" type="ORF">VTK73DRAFT_8045</name>
</gene>
<keyword evidence="3 6" id="KW-1133">Transmembrane helix</keyword>
<evidence type="ECO:0000256" key="1">
    <source>
        <dbReference type="ARBA" id="ARBA00004225"/>
    </source>
</evidence>
<evidence type="ECO:0000256" key="3">
    <source>
        <dbReference type="ARBA" id="ARBA00022989"/>
    </source>
</evidence>
<organism evidence="7 8">
    <name type="scientific">Phialemonium thermophilum</name>
    <dbReference type="NCBI Taxonomy" id="223376"/>
    <lineage>
        <taxon>Eukaryota</taxon>
        <taxon>Fungi</taxon>
        <taxon>Dikarya</taxon>
        <taxon>Ascomycota</taxon>
        <taxon>Pezizomycotina</taxon>
        <taxon>Sordariomycetes</taxon>
        <taxon>Sordariomycetidae</taxon>
        <taxon>Cephalothecales</taxon>
        <taxon>Cephalothecaceae</taxon>
        <taxon>Phialemonium</taxon>
    </lineage>
</organism>
<feature type="transmembrane region" description="Helical" evidence="6">
    <location>
        <begin position="552"/>
        <end position="573"/>
    </location>
</feature>
<evidence type="ECO:0000256" key="4">
    <source>
        <dbReference type="ARBA" id="ARBA00023128"/>
    </source>
</evidence>